<dbReference type="PROSITE" id="PS50921">
    <property type="entry name" value="ANTAR"/>
    <property type="match status" value="1"/>
</dbReference>
<dbReference type="SMART" id="SM01012">
    <property type="entry name" value="ANTAR"/>
    <property type="match status" value="1"/>
</dbReference>
<name>A0ABT6WNV4_9ACTN</name>
<evidence type="ECO:0000256" key="3">
    <source>
        <dbReference type="ARBA" id="ARBA00023015"/>
    </source>
</evidence>
<dbReference type="SUPFAM" id="SSF55781">
    <property type="entry name" value="GAF domain-like"/>
    <property type="match status" value="1"/>
</dbReference>
<dbReference type="Pfam" id="PF03861">
    <property type="entry name" value="ANTAR"/>
    <property type="match status" value="1"/>
</dbReference>
<evidence type="ECO:0000313" key="6">
    <source>
        <dbReference type="EMBL" id="MDI6101386.1"/>
    </source>
</evidence>
<dbReference type="EMBL" id="JASCTH010000014">
    <property type="protein sequence ID" value="MDI6101386.1"/>
    <property type="molecule type" value="Genomic_DNA"/>
</dbReference>
<keyword evidence="1" id="KW-0808">Transferase</keyword>
<dbReference type="InterPro" id="IPR003018">
    <property type="entry name" value="GAF"/>
</dbReference>
<dbReference type="InterPro" id="IPR036388">
    <property type="entry name" value="WH-like_DNA-bd_sf"/>
</dbReference>
<reference evidence="6 7" key="1">
    <citation type="submission" date="2023-05" db="EMBL/GenBank/DDBJ databases">
        <title>Actinoplanes sp. NEAU-A12 genome sequencing.</title>
        <authorList>
            <person name="Wang Z.-S."/>
        </authorList>
    </citation>
    <scope>NUCLEOTIDE SEQUENCE [LARGE SCALE GENOMIC DNA]</scope>
    <source>
        <strain evidence="6 7">NEAU-A12</strain>
    </source>
</reference>
<organism evidence="6 7">
    <name type="scientific">Actinoplanes sandaracinus</name>
    <dbReference type="NCBI Taxonomy" id="3045177"/>
    <lineage>
        <taxon>Bacteria</taxon>
        <taxon>Bacillati</taxon>
        <taxon>Actinomycetota</taxon>
        <taxon>Actinomycetes</taxon>
        <taxon>Micromonosporales</taxon>
        <taxon>Micromonosporaceae</taxon>
        <taxon>Actinoplanes</taxon>
    </lineage>
</organism>
<evidence type="ECO:0000313" key="7">
    <source>
        <dbReference type="Proteomes" id="UP001241758"/>
    </source>
</evidence>
<dbReference type="Pfam" id="PF13185">
    <property type="entry name" value="GAF_2"/>
    <property type="match status" value="1"/>
</dbReference>
<dbReference type="Proteomes" id="UP001241758">
    <property type="component" value="Unassembled WGS sequence"/>
</dbReference>
<comment type="caution">
    <text evidence="6">The sequence shown here is derived from an EMBL/GenBank/DDBJ whole genome shotgun (WGS) entry which is preliminary data.</text>
</comment>
<evidence type="ECO:0000256" key="1">
    <source>
        <dbReference type="ARBA" id="ARBA00022679"/>
    </source>
</evidence>
<keyword evidence="3" id="KW-0805">Transcription regulation</keyword>
<evidence type="ECO:0000259" key="5">
    <source>
        <dbReference type="PROSITE" id="PS50921"/>
    </source>
</evidence>
<sequence>MTDDATPAGQSADHLSTAFLEIITAGAQCDDSLEPVRALLRSTRRLLRADGAGVFLADTEDRLRVVAVTSAAVGRLEATELACGRGPCVESHRRAVPVAYPDAEVADPRWPGLGPAIRATGARAVHAIPMLGGRRRPIGVLHLFHIEPGLLDEKTITMAGALAGAAAHTVGHRDALRCSRLRIKHLETALASRVIIEQAKGMLAVRWRISPDAAFARLRQLARDTNQNLHELAGDIVAGTFQPAAGVDGPEPGQDP</sequence>
<keyword evidence="7" id="KW-1185">Reference proteome</keyword>
<dbReference type="InterPro" id="IPR029016">
    <property type="entry name" value="GAF-like_dom_sf"/>
</dbReference>
<dbReference type="InterPro" id="IPR011006">
    <property type="entry name" value="CheY-like_superfamily"/>
</dbReference>
<dbReference type="SUPFAM" id="SSF52172">
    <property type="entry name" value="CheY-like"/>
    <property type="match status" value="1"/>
</dbReference>
<gene>
    <name evidence="6" type="ORF">QLQ12_22475</name>
</gene>
<keyword evidence="4" id="KW-0804">Transcription</keyword>
<evidence type="ECO:0000256" key="2">
    <source>
        <dbReference type="ARBA" id="ARBA00022777"/>
    </source>
</evidence>
<dbReference type="Gene3D" id="3.30.450.40">
    <property type="match status" value="1"/>
</dbReference>
<accession>A0ABT6WNV4</accession>
<feature type="domain" description="ANTAR" evidence="5">
    <location>
        <begin position="176"/>
        <end position="237"/>
    </location>
</feature>
<dbReference type="RefSeq" id="WP_282762262.1">
    <property type="nucleotide sequence ID" value="NZ_JASCTH010000014.1"/>
</dbReference>
<dbReference type="SMART" id="SM00065">
    <property type="entry name" value="GAF"/>
    <property type="match status" value="1"/>
</dbReference>
<protein>
    <submittedName>
        <fullName evidence="6">ANTAR domain-containing protein</fullName>
    </submittedName>
</protein>
<keyword evidence="2" id="KW-0418">Kinase</keyword>
<dbReference type="InterPro" id="IPR005561">
    <property type="entry name" value="ANTAR"/>
</dbReference>
<dbReference type="Gene3D" id="1.10.10.10">
    <property type="entry name" value="Winged helix-like DNA-binding domain superfamily/Winged helix DNA-binding domain"/>
    <property type="match status" value="1"/>
</dbReference>
<dbReference type="PIRSF" id="PIRSF036625">
    <property type="entry name" value="GAF_ANTAR"/>
    <property type="match status" value="1"/>
</dbReference>
<proteinExistence type="predicted"/>
<evidence type="ECO:0000256" key="4">
    <source>
        <dbReference type="ARBA" id="ARBA00023163"/>
    </source>
</evidence>
<dbReference type="InterPro" id="IPR012074">
    <property type="entry name" value="GAF_ANTAR"/>
</dbReference>